<reference evidence="3 6" key="2">
    <citation type="submission" date="2019-07" db="EMBL/GenBank/DDBJ databases">
        <title>Whole genome shotgun sequence of Staphylococcus arlettae NBRC 109765.</title>
        <authorList>
            <person name="Hosoyama A."/>
            <person name="Uohara A."/>
            <person name="Ohji S."/>
            <person name="Ichikawa N."/>
        </authorList>
    </citation>
    <scope>NUCLEOTIDE SEQUENCE [LARGE SCALE GENOMIC DNA]</scope>
    <source>
        <strain evidence="3 6">NBRC 109765</strain>
    </source>
</reference>
<dbReference type="InterPro" id="IPR036390">
    <property type="entry name" value="WH_DNA-bd_sf"/>
</dbReference>
<dbReference type="GeneID" id="97286763"/>
<evidence type="ECO:0000313" key="4">
    <source>
        <dbReference type="EMBL" id="SUJ10082.1"/>
    </source>
</evidence>
<dbReference type="PANTHER" id="PTHR33164:SF44">
    <property type="entry name" value="TRANSCRIPTIONAL REGULATORY PROTEIN"/>
    <property type="match status" value="1"/>
</dbReference>
<gene>
    <name evidence="4" type="ORF">NCTC12413_00413</name>
    <name evidence="3" type="ORF">SAR03_23850</name>
</gene>
<keyword evidence="1" id="KW-0238">DNA-binding</keyword>
<dbReference type="Gene3D" id="1.10.10.10">
    <property type="entry name" value="Winged helix-like DNA-binding domain superfamily/Winged helix DNA-binding domain"/>
    <property type="match status" value="1"/>
</dbReference>
<dbReference type="Proteomes" id="UP000254956">
    <property type="component" value="Unassembled WGS sequence"/>
</dbReference>
<dbReference type="PROSITE" id="PS50995">
    <property type="entry name" value="HTH_MARR_2"/>
    <property type="match status" value="1"/>
</dbReference>
<dbReference type="InterPro" id="IPR039422">
    <property type="entry name" value="MarR/SlyA-like"/>
</dbReference>
<organism evidence="4 5">
    <name type="scientific">Staphylococcus arlettae</name>
    <dbReference type="NCBI Taxonomy" id="29378"/>
    <lineage>
        <taxon>Bacteria</taxon>
        <taxon>Bacillati</taxon>
        <taxon>Bacillota</taxon>
        <taxon>Bacilli</taxon>
        <taxon>Bacillales</taxon>
        <taxon>Staphylococcaceae</taxon>
        <taxon>Staphylococcus</taxon>
    </lineage>
</organism>
<keyword evidence="6" id="KW-1185">Reference proteome</keyword>
<dbReference type="SMART" id="SM00347">
    <property type="entry name" value="HTH_MARR"/>
    <property type="match status" value="1"/>
</dbReference>
<evidence type="ECO:0000313" key="3">
    <source>
        <dbReference type="EMBL" id="GEQ01348.1"/>
    </source>
</evidence>
<evidence type="ECO:0000313" key="5">
    <source>
        <dbReference type="Proteomes" id="UP000254956"/>
    </source>
</evidence>
<dbReference type="AlphaFoldDB" id="A0A2T7BRH6"/>
<dbReference type="PANTHER" id="PTHR33164">
    <property type="entry name" value="TRANSCRIPTIONAL REGULATOR, MARR FAMILY"/>
    <property type="match status" value="1"/>
</dbReference>
<dbReference type="GO" id="GO:0006950">
    <property type="term" value="P:response to stress"/>
    <property type="evidence" value="ECO:0007669"/>
    <property type="project" value="TreeGrafter"/>
</dbReference>
<dbReference type="InterPro" id="IPR036388">
    <property type="entry name" value="WH-like_DNA-bd_sf"/>
</dbReference>
<dbReference type="STRING" id="1212545.SARL_04856"/>
<dbReference type="Proteomes" id="UP000321598">
    <property type="component" value="Unassembled WGS sequence"/>
</dbReference>
<feature type="domain" description="HTH marR-type" evidence="2">
    <location>
        <begin position="4"/>
        <end position="143"/>
    </location>
</feature>
<sequence>MTKNSDYEHMLFYFAYKTFINAADEIIEQSGMNRQHHRFLFFINKLPGITTKQLLKVLEISKQGSHSTLKTLKAKDLIYEQPAPDDRRVKQLFVTDTGAELVTKLNSAQNKLMQEVFDQYGNDWYDIMGKLAEYREGFQDIKPLIDRDGHT</sequence>
<evidence type="ECO:0000259" key="2">
    <source>
        <dbReference type="PROSITE" id="PS50995"/>
    </source>
</evidence>
<protein>
    <submittedName>
        <fullName evidence="3 4">Transcriptional regulator</fullName>
    </submittedName>
</protein>
<dbReference type="EMBL" id="BKAV01000035">
    <property type="protein sequence ID" value="GEQ01348.1"/>
    <property type="molecule type" value="Genomic_DNA"/>
</dbReference>
<dbReference type="InterPro" id="IPR000835">
    <property type="entry name" value="HTH_MarR-typ"/>
</dbReference>
<dbReference type="Pfam" id="PF12802">
    <property type="entry name" value="MarR_2"/>
    <property type="match status" value="1"/>
</dbReference>
<dbReference type="SUPFAM" id="SSF46785">
    <property type="entry name" value="Winged helix' DNA-binding domain"/>
    <property type="match status" value="1"/>
</dbReference>
<accession>A0A2T7BRH6</accession>
<reference evidence="4 5" key="1">
    <citation type="submission" date="2018-06" db="EMBL/GenBank/DDBJ databases">
        <authorList>
            <consortium name="Pathogen Informatics"/>
            <person name="Doyle S."/>
        </authorList>
    </citation>
    <scope>NUCLEOTIDE SEQUENCE [LARGE SCALE GENOMIC DNA]</scope>
    <source>
        <strain evidence="4 5">NCTC12413</strain>
    </source>
</reference>
<dbReference type="EMBL" id="UGZE01000001">
    <property type="protein sequence ID" value="SUJ10082.1"/>
    <property type="molecule type" value="Genomic_DNA"/>
</dbReference>
<evidence type="ECO:0000256" key="1">
    <source>
        <dbReference type="ARBA" id="ARBA00023125"/>
    </source>
</evidence>
<dbReference type="GO" id="GO:0003700">
    <property type="term" value="F:DNA-binding transcription factor activity"/>
    <property type="evidence" value="ECO:0007669"/>
    <property type="project" value="InterPro"/>
</dbReference>
<evidence type="ECO:0000313" key="6">
    <source>
        <dbReference type="Proteomes" id="UP000321598"/>
    </source>
</evidence>
<name>A0A2T7BRH6_9STAP</name>
<proteinExistence type="predicted"/>
<dbReference type="GO" id="GO:0003677">
    <property type="term" value="F:DNA binding"/>
    <property type="evidence" value="ECO:0007669"/>
    <property type="project" value="UniProtKB-KW"/>
</dbReference>
<dbReference type="OrthoDB" id="9799368at2"/>
<dbReference type="RefSeq" id="WP_021459596.1">
    <property type="nucleotide sequence ID" value="NZ_AP019698.1"/>
</dbReference>